<dbReference type="GO" id="GO:0010133">
    <property type="term" value="P:L-proline catabolic process to L-glutamate"/>
    <property type="evidence" value="ECO:0007669"/>
    <property type="project" value="TreeGrafter"/>
</dbReference>
<dbReference type="Proteomes" id="UP000054359">
    <property type="component" value="Unassembled WGS sequence"/>
</dbReference>
<sequence>MAVTLIAWRTLIKNNNSFKISKVKELYSRLKFTIDLSRGFALDSSNRASSTPQRDSLDLTFENTKDAFKSKTTWELIRGLLVLKLSTNDYLVENHEKLMMQGKKILGPKLFKIIMRHTFYGHFVAGEDTEAIKPVLDRLRSFGVKSILDYSAEEDMSEEQAKEAMHRASLSHQIGETKSGKEI</sequence>
<comment type="function">
    <text evidence="1">Converts proline to delta-1-pyrroline-5-carboxylate.</text>
</comment>
<protein>
    <recommendedName>
        <fullName evidence="1">Proline dehydrogenase</fullName>
        <ecNumber evidence="1">1.5.5.2</ecNumber>
    </recommendedName>
</protein>
<keyword evidence="1" id="KW-0560">Oxidoreductase</keyword>
<keyword evidence="1" id="KW-0285">Flavoprotein</keyword>
<feature type="non-terminal residue" evidence="3">
    <location>
        <position position="183"/>
    </location>
</feature>
<dbReference type="OMA" id="NHEKLMM"/>
<dbReference type="AlphaFoldDB" id="A0A087U1E2"/>
<dbReference type="Gene3D" id="3.20.20.220">
    <property type="match status" value="1"/>
</dbReference>
<evidence type="ECO:0000256" key="1">
    <source>
        <dbReference type="RuleBase" id="RU364054"/>
    </source>
</evidence>
<dbReference type="GO" id="GO:0005739">
    <property type="term" value="C:mitochondrion"/>
    <property type="evidence" value="ECO:0007669"/>
    <property type="project" value="TreeGrafter"/>
</dbReference>
<dbReference type="GO" id="GO:0004657">
    <property type="term" value="F:proline dehydrogenase activity"/>
    <property type="evidence" value="ECO:0007669"/>
    <property type="project" value="UniProtKB-EC"/>
</dbReference>
<dbReference type="EMBL" id="KK117700">
    <property type="protein sequence ID" value="KFM71181.1"/>
    <property type="molecule type" value="Genomic_DNA"/>
</dbReference>
<feature type="region of interest" description="Disordered" evidence="2">
    <location>
        <begin position="158"/>
        <end position="183"/>
    </location>
</feature>
<comment type="catalytic activity">
    <reaction evidence="1">
        <text>L-proline + a quinone = (S)-1-pyrroline-5-carboxylate + a quinol + H(+)</text>
        <dbReference type="Rhea" id="RHEA:23784"/>
        <dbReference type="ChEBI" id="CHEBI:15378"/>
        <dbReference type="ChEBI" id="CHEBI:17388"/>
        <dbReference type="ChEBI" id="CHEBI:24646"/>
        <dbReference type="ChEBI" id="CHEBI:60039"/>
        <dbReference type="ChEBI" id="CHEBI:132124"/>
        <dbReference type="EC" id="1.5.5.2"/>
    </reaction>
</comment>
<accession>A0A087U1E2</accession>
<dbReference type="InterPro" id="IPR015659">
    <property type="entry name" value="Proline_oxidase"/>
</dbReference>
<dbReference type="STRING" id="407821.A0A087U1E2"/>
<evidence type="ECO:0000313" key="4">
    <source>
        <dbReference type="Proteomes" id="UP000054359"/>
    </source>
</evidence>
<keyword evidence="1" id="KW-0642">Proline metabolism</keyword>
<keyword evidence="4" id="KW-1185">Reference proteome</keyword>
<dbReference type="OrthoDB" id="5464at2759"/>
<evidence type="ECO:0000256" key="2">
    <source>
        <dbReference type="SAM" id="MobiDB-lite"/>
    </source>
</evidence>
<dbReference type="PANTHER" id="PTHR13914:SF0">
    <property type="entry name" value="PROLINE DEHYDROGENASE 1, MITOCHONDRIAL"/>
    <property type="match status" value="1"/>
</dbReference>
<evidence type="ECO:0000313" key="3">
    <source>
        <dbReference type="EMBL" id="KFM71181.1"/>
    </source>
</evidence>
<dbReference type="PANTHER" id="PTHR13914">
    <property type="entry name" value="PROLINE OXIDASE"/>
    <property type="match status" value="1"/>
</dbReference>
<organism evidence="3 4">
    <name type="scientific">Stegodyphus mimosarum</name>
    <name type="common">African social velvet spider</name>
    <dbReference type="NCBI Taxonomy" id="407821"/>
    <lineage>
        <taxon>Eukaryota</taxon>
        <taxon>Metazoa</taxon>
        <taxon>Ecdysozoa</taxon>
        <taxon>Arthropoda</taxon>
        <taxon>Chelicerata</taxon>
        <taxon>Arachnida</taxon>
        <taxon>Araneae</taxon>
        <taxon>Araneomorphae</taxon>
        <taxon>Entelegynae</taxon>
        <taxon>Eresoidea</taxon>
        <taxon>Eresidae</taxon>
        <taxon>Stegodyphus</taxon>
    </lineage>
</organism>
<dbReference type="EC" id="1.5.5.2" evidence="1"/>
<comment type="similarity">
    <text evidence="1">Belongs to the proline oxidase family.</text>
</comment>
<gene>
    <name evidence="3" type="ORF">X975_03694</name>
</gene>
<keyword evidence="1" id="KW-0274">FAD</keyword>
<dbReference type="GO" id="GO:0071949">
    <property type="term" value="F:FAD binding"/>
    <property type="evidence" value="ECO:0007669"/>
    <property type="project" value="TreeGrafter"/>
</dbReference>
<proteinExistence type="inferred from homology"/>
<reference evidence="3 4" key="1">
    <citation type="submission" date="2013-11" db="EMBL/GenBank/DDBJ databases">
        <title>Genome sequencing of Stegodyphus mimosarum.</title>
        <authorList>
            <person name="Bechsgaard J."/>
        </authorList>
    </citation>
    <scope>NUCLEOTIDE SEQUENCE [LARGE SCALE GENOMIC DNA]</scope>
</reference>
<comment type="cofactor">
    <cofactor evidence="1">
        <name>FAD</name>
        <dbReference type="ChEBI" id="CHEBI:57692"/>
    </cofactor>
</comment>
<name>A0A087U1E2_STEMI</name>